<name>A0A6A6DPB9_9PEZI</name>
<protein>
    <submittedName>
        <fullName evidence="2">Uncharacterized protein</fullName>
    </submittedName>
</protein>
<feature type="transmembrane region" description="Helical" evidence="1">
    <location>
        <begin position="12"/>
        <end position="32"/>
    </location>
</feature>
<sequence length="159" mass="17975">MPPNVLSTLSMFIIFLCTPFLFMYSLPLRLLYIYSLKLYLHFTIYQPRIHPAFSSNSLLSTNPHLTNIHRKPPPHVLPTKPRTETCPAVMSFHSASQSSCQGKTRDVHQLERGLKYCIGTSHMHFLISHLSKSGLKAKSIYLKSPAPGPIHAEHLLQGN</sequence>
<gene>
    <name evidence="2" type="ORF">K469DRAFT_290600</name>
</gene>
<keyword evidence="1" id="KW-0812">Transmembrane</keyword>
<dbReference type="AlphaFoldDB" id="A0A6A6DPB9"/>
<proteinExistence type="predicted"/>
<reference evidence="2" key="1">
    <citation type="journal article" date="2020" name="Stud. Mycol.">
        <title>101 Dothideomycetes genomes: a test case for predicting lifestyles and emergence of pathogens.</title>
        <authorList>
            <person name="Haridas S."/>
            <person name="Albert R."/>
            <person name="Binder M."/>
            <person name="Bloem J."/>
            <person name="Labutti K."/>
            <person name="Salamov A."/>
            <person name="Andreopoulos B."/>
            <person name="Baker S."/>
            <person name="Barry K."/>
            <person name="Bills G."/>
            <person name="Bluhm B."/>
            <person name="Cannon C."/>
            <person name="Castanera R."/>
            <person name="Culley D."/>
            <person name="Daum C."/>
            <person name="Ezra D."/>
            <person name="Gonzalez J."/>
            <person name="Henrissat B."/>
            <person name="Kuo A."/>
            <person name="Liang C."/>
            <person name="Lipzen A."/>
            <person name="Lutzoni F."/>
            <person name="Magnuson J."/>
            <person name="Mondo S."/>
            <person name="Nolan M."/>
            <person name="Ohm R."/>
            <person name="Pangilinan J."/>
            <person name="Park H.-J."/>
            <person name="Ramirez L."/>
            <person name="Alfaro M."/>
            <person name="Sun H."/>
            <person name="Tritt A."/>
            <person name="Yoshinaga Y."/>
            <person name="Zwiers L.-H."/>
            <person name="Turgeon B."/>
            <person name="Goodwin S."/>
            <person name="Spatafora J."/>
            <person name="Crous P."/>
            <person name="Grigoriev I."/>
        </authorList>
    </citation>
    <scope>NUCLEOTIDE SEQUENCE</scope>
    <source>
        <strain evidence="2">CBS 207.26</strain>
    </source>
</reference>
<keyword evidence="1" id="KW-1133">Transmembrane helix</keyword>
<dbReference type="Proteomes" id="UP000800200">
    <property type="component" value="Unassembled WGS sequence"/>
</dbReference>
<accession>A0A6A6DPB9</accession>
<evidence type="ECO:0000256" key="1">
    <source>
        <dbReference type="SAM" id="Phobius"/>
    </source>
</evidence>
<keyword evidence="3" id="KW-1185">Reference proteome</keyword>
<evidence type="ECO:0000313" key="3">
    <source>
        <dbReference type="Proteomes" id="UP000800200"/>
    </source>
</evidence>
<dbReference type="EMBL" id="ML994659">
    <property type="protein sequence ID" value="KAF2180202.1"/>
    <property type="molecule type" value="Genomic_DNA"/>
</dbReference>
<organism evidence="2 3">
    <name type="scientific">Zopfia rhizophila CBS 207.26</name>
    <dbReference type="NCBI Taxonomy" id="1314779"/>
    <lineage>
        <taxon>Eukaryota</taxon>
        <taxon>Fungi</taxon>
        <taxon>Dikarya</taxon>
        <taxon>Ascomycota</taxon>
        <taxon>Pezizomycotina</taxon>
        <taxon>Dothideomycetes</taxon>
        <taxon>Dothideomycetes incertae sedis</taxon>
        <taxon>Zopfiaceae</taxon>
        <taxon>Zopfia</taxon>
    </lineage>
</organism>
<keyword evidence="1" id="KW-0472">Membrane</keyword>
<evidence type="ECO:0000313" key="2">
    <source>
        <dbReference type="EMBL" id="KAF2180202.1"/>
    </source>
</evidence>